<evidence type="ECO:0000313" key="1">
    <source>
        <dbReference type="EMBL" id="CAH1389277.1"/>
    </source>
</evidence>
<name>A0A9P0E6H0_NEZVI</name>
<dbReference type="EMBL" id="OV725077">
    <property type="protein sequence ID" value="CAH1389277.1"/>
    <property type="molecule type" value="Genomic_DNA"/>
</dbReference>
<reference evidence="1" key="1">
    <citation type="submission" date="2022-01" db="EMBL/GenBank/DDBJ databases">
        <authorList>
            <person name="King R."/>
        </authorList>
    </citation>
    <scope>NUCLEOTIDE SEQUENCE</scope>
</reference>
<protein>
    <submittedName>
        <fullName evidence="1">Uncharacterized protein</fullName>
    </submittedName>
</protein>
<gene>
    <name evidence="1" type="ORF">NEZAVI_LOCUS711</name>
</gene>
<keyword evidence="2" id="KW-1185">Reference proteome</keyword>
<sequence length="474" mass="54354">MDSKDNCSVIHSKIGKKKDVKNMLPSHVVSPILSGEKTGPMDPQLEPQITTELLTNNEGLQVVKQEPSVSSVYTENTEDCLESNIITRKDICGVTPSREISKSYKFQHGVAFTSTPLNEKEFKKGINVFDNLSIINEEEESLLHESKELEVEKGPENLPQTTKECINAEKENESSDLSVFTKDELSQLLDIPNGKILTREKCDVNNLILSVQNDVTVVYKNIFDKTIDDLLLEGNELEKVCNLEIKNDKKEILGKATALKPFVSPNDEENRDNNDPEWELLRKLETDDERYKAVRKLWRNLAIPDLKQNLSTFNWRKKNSLPVLKNIAPIKANEIGKRKKNLMYECTEVFDVGIKKLDDFCGRQYQGIQHESDYETTIMASLNKKPRLDGGSVRVSKWNYQANYDKINDCFQERLHRLIEAKQEMKAVHDFYNGLKNQGNGGYGNTMLISHKERLDLLEIESMISHFNTWYNHP</sequence>
<dbReference type="Proteomes" id="UP001152798">
    <property type="component" value="Chromosome 1"/>
</dbReference>
<proteinExistence type="predicted"/>
<dbReference type="AlphaFoldDB" id="A0A9P0E6H0"/>
<organism evidence="1 2">
    <name type="scientific">Nezara viridula</name>
    <name type="common">Southern green stink bug</name>
    <name type="synonym">Cimex viridulus</name>
    <dbReference type="NCBI Taxonomy" id="85310"/>
    <lineage>
        <taxon>Eukaryota</taxon>
        <taxon>Metazoa</taxon>
        <taxon>Ecdysozoa</taxon>
        <taxon>Arthropoda</taxon>
        <taxon>Hexapoda</taxon>
        <taxon>Insecta</taxon>
        <taxon>Pterygota</taxon>
        <taxon>Neoptera</taxon>
        <taxon>Paraneoptera</taxon>
        <taxon>Hemiptera</taxon>
        <taxon>Heteroptera</taxon>
        <taxon>Panheteroptera</taxon>
        <taxon>Pentatomomorpha</taxon>
        <taxon>Pentatomoidea</taxon>
        <taxon>Pentatomidae</taxon>
        <taxon>Pentatominae</taxon>
        <taxon>Nezara</taxon>
    </lineage>
</organism>
<dbReference type="OrthoDB" id="6621767at2759"/>
<accession>A0A9P0E6H0</accession>
<evidence type="ECO:0000313" key="2">
    <source>
        <dbReference type="Proteomes" id="UP001152798"/>
    </source>
</evidence>